<evidence type="ECO:0000313" key="1">
    <source>
        <dbReference type="EMBL" id="MBB5364579.1"/>
    </source>
</evidence>
<gene>
    <name evidence="1" type="ORF">HNQ08_003692</name>
</gene>
<protein>
    <submittedName>
        <fullName evidence="1">Uncharacterized protein</fullName>
    </submittedName>
</protein>
<dbReference type="Proteomes" id="UP000552709">
    <property type="component" value="Unassembled WGS sequence"/>
</dbReference>
<keyword evidence="2" id="KW-1185">Reference proteome</keyword>
<dbReference type="EMBL" id="JACHFL010000011">
    <property type="protein sequence ID" value="MBB5364579.1"/>
    <property type="molecule type" value="Genomic_DNA"/>
</dbReference>
<name>A0A7W8JWS8_9DEIO</name>
<dbReference type="RefSeq" id="WP_184135150.1">
    <property type="nucleotide sequence ID" value="NZ_JACHFL010000011.1"/>
</dbReference>
<comment type="caution">
    <text evidence="1">The sequence shown here is derived from an EMBL/GenBank/DDBJ whole genome shotgun (WGS) entry which is preliminary data.</text>
</comment>
<evidence type="ECO:0000313" key="2">
    <source>
        <dbReference type="Proteomes" id="UP000552709"/>
    </source>
</evidence>
<proteinExistence type="predicted"/>
<dbReference type="AlphaFoldDB" id="A0A7W8JWS8"/>
<reference evidence="1 2" key="1">
    <citation type="submission" date="2020-08" db="EMBL/GenBank/DDBJ databases">
        <title>Genomic Encyclopedia of Type Strains, Phase IV (KMG-IV): sequencing the most valuable type-strain genomes for metagenomic binning, comparative biology and taxonomic classification.</title>
        <authorList>
            <person name="Goeker M."/>
        </authorList>
    </citation>
    <scope>NUCLEOTIDE SEQUENCE [LARGE SCALE GENOMIC DNA]</scope>
    <source>
        <strain evidence="1 2">DSM 27939</strain>
    </source>
</reference>
<accession>A0A7W8JWS8</accession>
<sequence>MAKSSRRTGLSTSCLKIEELSNEGRAELWQLAAQPVATRVQLQGEAETDVLDIGAILTLREPMSGREVSVRLVPDLDAVWRKVKVLMVSREFPTEQTLSRPGSGRFTGSEMGSAQELVCEILLQGHAPGD</sequence>
<organism evidence="1 2">
    <name type="scientific">Deinococcus humi</name>
    <dbReference type="NCBI Taxonomy" id="662880"/>
    <lineage>
        <taxon>Bacteria</taxon>
        <taxon>Thermotogati</taxon>
        <taxon>Deinococcota</taxon>
        <taxon>Deinococci</taxon>
        <taxon>Deinococcales</taxon>
        <taxon>Deinococcaceae</taxon>
        <taxon>Deinococcus</taxon>
    </lineage>
</organism>